<dbReference type="Gene3D" id="3.40.50.1220">
    <property type="entry name" value="TPP-binding domain"/>
    <property type="match status" value="1"/>
</dbReference>
<dbReference type="InterPro" id="IPR026591">
    <property type="entry name" value="Sirtuin_cat_small_dom_sf"/>
</dbReference>
<evidence type="ECO:0000259" key="5">
    <source>
        <dbReference type="PROSITE" id="PS50305"/>
    </source>
</evidence>
<organism evidence="6 7">
    <name type="scientific">Varibaculum cambriense</name>
    <dbReference type="NCBI Taxonomy" id="184870"/>
    <lineage>
        <taxon>Bacteria</taxon>
        <taxon>Bacillati</taxon>
        <taxon>Actinomycetota</taxon>
        <taxon>Actinomycetes</taxon>
        <taxon>Actinomycetales</taxon>
        <taxon>Actinomycetaceae</taxon>
        <taxon>Varibaculum</taxon>
    </lineage>
</organism>
<evidence type="ECO:0000256" key="4">
    <source>
        <dbReference type="PROSITE-ProRule" id="PRU00236"/>
    </source>
</evidence>
<dbReference type="Pfam" id="PF02146">
    <property type="entry name" value="SIR2"/>
    <property type="match status" value="1"/>
</dbReference>
<dbReference type="InterPro" id="IPR026590">
    <property type="entry name" value="Ssirtuin_cat_dom"/>
</dbReference>
<dbReference type="InterPro" id="IPR050134">
    <property type="entry name" value="NAD-dep_sirtuin_deacylases"/>
</dbReference>
<feature type="domain" description="Deacetylase sirtuin-type" evidence="5">
    <location>
        <begin position="1"/>
        <end position="281"/>
    </location>
</feature>
<dbReference type="SUPFAM" id="SSF52467">
    <property type="entry name" value="DHS-like NAD/FAD-binding domain"/>
    <property type="match status" value="1"/>
</dbReference>
<feature type="binding site" evidence="4">
    <location>
        <position position="184"/>
    </location>
    <ligand>
        <name>Zn(2+)</name>
        <dbReference type="ChEBI" id="CHEBI:29105"/>
    </ligand>
</feature>
<dbReference type="Proteomes" id="UP000070572">
    <property type="component" value="Unassembled WGS sequence"/>
</dbReference>
<dbReference type="InterPro" id="IPR003000">
    <property type="entry name" value="Sirtuin"/>
</dbReference>
<accession>A0AB34WWD3</accession>
<dbReference type="GO" id="GO:0070403">
    <property type="term" value="F:NAD+ binding"/>
    <property type="evidence" value="ECO:0007669"/>
    <property type="project" value="InterPro"/>
</dbReference>
<feature type="binding site" evidence="4">
    <location>
        <position position="187"/>
    </location>
    <ligand>
        <name>Zn(2+)</name>
        <dbReference type="ChEBI" id="CHEBI:29105"/>
    </ligand>
</feature>
<keyword evidence="4" id="KW-0862">Zinc</keyword>
<reference evidence="6 7" key="1">
    <citation type="submission" date="2016-01" db="EMBL/GenBank/DDBJ databases">
        <authorList>
            <person name="Mitreva M."/>
            <person name="Pepin K.H."/>
            <person name="Mihindukulasuriya K.A."/>
            <person name="Fulton R."/>
            <person name="Fronick C."/>
            <person name="O'Laughlin M."/>
            <person name="Miner T."/>
            <person name="Herter B."/>
            <person name="Rosa B.A."/>
            <person name="Cordes M."/>
            <person name="Tomlinson C."/>
            <person name="Wollam A."/>
            <person name="Palsikar V.B."/>
            <person name="Mardis E.R."/>
            <person name="Wilson R.K."/>
        </authorList>
    </citation>
    <scope>NUCLEOTIDE SEQUENCE [LARGE SCALE GENOMIC DNA]</scope>
    <source>
        <strain evidence="6 7">DNF00696</strain>
    </source>
</reference>
<dbReference type="Gene3D" id="3.30.1600.10">
    <property type="entry name" value="SIR2/SIRT2 'Small Domain"/>
    <property type="match status" value="1"/>
</dbReference>
<dbReference type="GO" id="GO:0046872">
    <property type="term" value="F:metal ion binding"/>
    <property type="evidence" value="ECO:0007669"/>
    <property type="project" value="UniProtKB-KW"/>
</dbReference>
<evidence type="ECO:0000256" key="1">
    <source>
        <dbReference type="ARBA" id="ARBA00012928"/>
    </source>
</evidence>
<comment type="caution">
    <text evidence="6">The sequence shown here is derived from an EMBL/GenBank/DDBJ whole genome shotgun (WGS) entry which is preliminary data.</text>
</comment>
<keyword evidence="2" id="KW-0808">Transferase</keyword>
<proteinExistence type="predicted"/>
<dbReference type="AlphaFoldDB" id="A0AB34WWD3"/>
<dbReference type="GO" id="GO:0017136">
    <property type="term" value="F:histone deacetylase activity, NAD-dependent"/>
    <property type="evidence" value="ECO:0007669"/>
    <property type="project" value="TreeGrafter"/>
</dbReference>
<sequence length="281" mass="29981">MSEFIEEEKAGAQAIADLMAGKKTIVVAGAGMSTDAGIPDYRGTGSSGMPTVDMDQFLGELCWRKWVWRRNQETWKTVARLQPTPGHYALARLEEAGLINCIATQNVDGLDRKAGCKNVQLLHGTFEEVQCLGCGAVFSREHIDQELRKLNPDVKDDPDPKNVAVLAAADEQAARACQFNLLSCPRCSGVIKPGIVFFGEALPGEAMDRSFAAAREADVVLAVGTSLAVLTGLWVLREAWGTGAKVAVINRGPTAADSLADVRVSGGASQVLTQVAEILLD</sequence>
<dbReference type="InterPro" id="IPR029035">
    <property type="entry name" value="DHS-like_NAD/FAD-binding_dom"/>
</dbReference>
<dbReference type="PANTHER" id="PTHR11085">
    <property type="entry name" value="NAD-DEPENDENT PROTEIN DEACYLASE SIRTUIN-5, MITOCHONDRIAL-RELATED"/>
    <property type="match status" value="1"/>
</dbReference>
<feature type="binding site" evidence="4">
    <location>
        <position position="131"/>
    </location>
    <ligand>
        <name>Zn(2+)</name>
        <dbReference type="ChEBI" id="CHEBI:29105"/>
    </ligand>
</feature>
<keyword evidence="3" id="KW-0520">NAD</keyword>
<gene>
    <name evidence="6" type="ORF">HMPREF1862_01911</name>
</gene>
<evidence type="ECO:0000313" key="7">
    <source>
        <dbReference type="Proteomes" id="UP000070572"/>
    </source>
</evidence>
<evidence type="ECO:0000313" key="6">
    <source>
        <dbReference type="EMBL" id="KXB79291.1"/>
    </source>
</evidence>
<evidence type="ECO:0000256" key="3">
    <source>
        <dbReference type="ARBA" id="ARBA00023027"/>
    </source>
</evidence>
<dbReference type="PANTHER" id="PTHR11085:SF10">
    <property type="entry name" value="NAD-DEPENDENT PROTEIN DEACYLASE SIRTUIN-5, MITOCHONDRIAL-RELATED"/>
    <property type="match status" value="1"/>
</dbReference>
<dbReference type="PROSITE" id="PS50305">
    <property type="entry name" value="SIRTUIN"/>
    <property type="match status" value="1"/>
</dbReference>
<protein>
    <recommendedName>
        <fullName evidence="1">protein acetyllysine N-acetyltransferase</fullName>
        <ecNumber evidence="1">2.3.1.286</ecNumber>
    </recommendedName>
</protein>
<dbReference type="RefSeq" id="WP_373277211.1">
    <property type="nucleotide sequence ID" value="NZ_CAUPGC010000013.1"/>
</dbReference>
<feature type="active site" description="Proton acceptor" evidence="4">
    <location>
        <position position="123"/>
    </location>
</feature>
<feature type="binding site" evidence="4">
    <location>
        <position position="134"/>
    </location>
    <ligand>
        <name>Zn(2+)</name>
        <dbReference type="ChEBI" id="CHEBI:29105"/>
    </ligand>
</feature>
<name>A0AB34WWD3_9ACTO</name>
<keyword evidence="4" id="KW-0479">Metal-binding</keyword>
<dbReference type="EMBL" id="LSDN01000028">
    <property type="protein sequence ID" value="KXB79291.1"/>
    <property type="molecule type" value="Genomic_DNA"/>
</dbReference>
<dbReference type="EC" id="2.3.1.286" evidence="1"/>
<evidence type="ECO:0000256" key="2">
    <source>
        <dbReference type="ARBA" id="ARBA00022679"/>
    </source>
</evidence>